<feature type="domain" description="Major facilitator superfamily (MFS) profile" evidence="9">
    <location>
        <begin position="47"/>
        <end position="254"/>
    </location>
</feature>
<feature type="transmembrane region" description="Helical" evidence="8">
    <location>
        <begin position="82"/>
        <end position="100"/>
    </location>
</feature>
<feature type="transmembrane region" description="Helical" evidence="8">
    <location>
        <begin position="191"/>
        <end position="215"/>
    </location>
</feature>
<comment type="subcellular location">
    <subcellularLocation>
        <location evidence="1">Membrane</location>
        <topology evidence="1">Multi-pass membrane protein</topology>
    </subcellularLocation>
</comment>
<evidence type="ECO:0000256" key="4">
    <source>
        <dbReference type="ARBA" id="ARBA00022692"/>
    </source>
</evidence>
<feature type="transmembrane region" description="Helical" evidence="8">
    <location>
        <begin position="44"/>
        <end position="62"/>
    </location>
</feature>
<evidence type="ECO:0000313" key="11">
    <source>
        <dbReference type="Proteomes" id="UP000294003"/>
    </source>
</evidence>
<dbReference type="SUPFAM" id="SSF103473">
    <property type="entry name" value="MFS general substrate transporter"/>
    <property type="match status" value="1"/>
</dbReference>
<keyword evidence="6 8" id="KW-0472">Membrane</keyword>
<gene>
    <name evidence="10" type="ORF">DL762_003137</name>
</gene>
<evidence type="ECO:0000256" key="3">
    <source>
        <dbReference type="ARBA" id="ARBA00022448"/>
    </source>
</evidence>
<dbReference type="PANTHER" id="PTHR23501:SF12">
    <property type="entry name" value="MAJOR FACILITATOR SUPERFAMILY (MFS) PROFILE DOMAIN-CONTAINING PROTEIN-RELATED"/>
    <property type="match status" value="1"/>
</dbReference>
<keyword evidence="4 8" id="KW-0812">Transmembrane</keyword>
<evidence type="ECO:0000256" key="6">
    <source>
        <dbReference type="ARBA" id="ARBA00023136"/>
    </source>
</evidence>
<organism evidence="10 11">
    <name type="scientific">Monosporascus cannonballus</name>
    <dbReference type="NCBI Taxonomy" id="155416"/>
    <lineage>
        <taxon>Eukaryota</taxon>
        <taxon>Fungi</taxon>
        <taxon>Dikarya</taxon>
        <taxon>Ascomycota</taxon>
        <taxon>Pezizomycotina</taxon>
        <taxon>Sordariomycetes</taxon>
        <taxon>Xylariomycetidae</taxon>
        <taxon>Xylariales</taxon>
        <taxon>Xylariales incertae sedis</taxon>
        <taxon>Monosporascus</taxon>
    </lineage>
</organism>
<evidence type="ECO:0000313" key="10">
    <source>
        <dbReference type="EMBL" id="RYO89604.1"/>
    </source>
</evidence>
<feature type="transmembrane region" description="Helical" evidence="8">
    <location>
        <begin position="137"/>
        <end position="160"/>
    </location>
</feature>
<sequence>MHEKPVVSSDDTSKDIESPGLESQGLVQDKSPEVGERSIHGFKWILTVVAILASTFLFALDTTVVADIQPNIIQSLGGFEKFTWLGSAFVLPSASLVLIWSKAYSLFDIKWLYFAHVAIFEIGSAISGAAPTMDALIVGRAIAGIGGCGMYVGGLTFSVVTTVKERLIYVSLVTPIGGAFAESNVGWRWGFYINLFIFAAVAPVMLFILPSLNFAPTLSPAQKLGRLDWLGFVFFNAWCTCFIMALQFGGTVYD</sequence>
<feature type="transmembrane region" description="Helical" evidence="8">
    <location>
        <begin position="112"/>
        <end position="131"/>
    </location>
</feature>
<dbReference type="InterPro" id="IPR011701">
    <property type="entry name" value="MFS"/>
</dbReference>
<comment type="similarity">
    <text evidence="2">Belongs to the major facilitator superfamily. TCR/Tet family.</text>
</comment>
<dbReference type="InterPro" id="IPR036259">
    <property type="entry name" value="MFS_trans_sf"/>
</dbReference>
<proteinExistence type="inferred from homology"/>
<keyword evidence="11" id="KW-1185">Reference proteome</keyword>
<dbReference type="Pfam" id="PF07690">
    <property type="entry name" value="MFS_1"/>
    <property type="match status" value="1"/>
</dbReference>
<name>A0ABY0HBG3_9PEZI</name>
<dbReference type="EMBL" id="QJNS01000070">
    <property type="protein sequence ID" value="RYO89604.1"/>
    <property type="molecule type" value="Genomic_DNA"/>
</dbReference>
<feature type="transmembrane region" description="Helical" evidence="8">
    <location>
        <begin position="167"/>
        <end position="185"/>
    </location>
</feature>
<protein>
    <recommendedName>
        <fullName evidence="9">Major facilitator superfamily (MFS) profile domain-containing protein</fullName>
    </recommendedName>
</protein>
<dbReference type="InterPro" id="IPR020846">
    <property type="entry name" value="MFS_dom"/>
</dbReference>
<feature type="transmembrane region" description="Helical" evidence="8">
    <location>
        <begin position="227"/>
        <end position="248"/>
    </location>
</feature>
<dbReference type="Proteomes" id="UP000294003">
    <property type="component" value="Unassembled WGS sequence"/>
</dbReference>
<evidence type="ECO:0000256" key="8">
    <source>
        <dbReference type="SAM" id="Phobius"/>
    </source>
</evidence>
<dbReference type="PANTHER" id="PTHR23501">
    <property type="entry name" value="MAJOR FACILITATOR SUPERFAMILY"/>
    <property type="match status" value="1"/>
</dbReference>
<keyword evidence="5 8" id="KW-1133">Transmembrane helix</keyword>
<evidence type="ECO:0000256" key="5">
    <source>
        <dbReference type="ARBA" id="ARBA00022989"/>
    </source>
</evidence>
<evidence type="ECO:0000256" key="1">
    <source>
        <dbReference type="ARBA" id="ARBA00004141"/>
    </source>
</evidence>
<feature type="region of interest" description="Disordered" evidence="7">
    <location>
        <begin position="1"/>
        <end position="32"/>
    </location>
</feature>
<dbReference type="Gene3D" id="1.20.1250.20">
    <property type="entry name" value="MFS general substrate transporter like domains"/>
    <property type="match status" value="1"/>
</dbReference>
<dbReference type="PROSITE" id="PS50850">
    <property type="entry name" value="MFS"/>
    <property type="match status" value="1"/>
</dbReference>
<evidence type="ECO:0000259" key="9">
    <source>
        <dbReference type="PROSITE" id="PS50850"/>
    </source>
</evidence>
<comment type="caution">
    <text evidence="10">The sequence shown here is derived from an EMBL/GenBank/DDBJ whole genome shotgun (WGS) entry which is preliminary data.</text>
</comment>
<keyword evidence="3" id="KW-0813">Transport</keyword>
<reference evidence="10 11" key="1">
    <citation type="submission" date="2018-06" db="EMBL/GenBank/DDBJ databases">
        <title>Complete Genomes of Monosporascus.</title>
        <authorList>
            <person name="Robinson A.J."/>
            <person name="Natvig D.O."/>
        </authorList>
    </citation>
    <scope>NUCLEOTIDE SEQUENCE [LARGE SCALE GENOMIC DNA]</scope>
    <source>
        <strain evidence="10 11">CBS 609.92</strain>
    </source>
</reference>
<feature type="compositionally biased region" description="Basic and acidic residues" evidence="7">
    <location>
        <begin position="1"/>
        <end position="17"/>
    </location>
</feature>
<evidence type="ECO:0000256" key="7">
    <source>
        <dbReference type="SAM" id="MobiDB-lite"/>
    </source>
</evidence>
<accession>A0ABY0HBG3</accession>
<evidence type="ECO:0000256" key="2">
    <source>
        <dbReference type="ARBA" id="ARBA00007520"/>
    </source>
</evidence>